<keyword evidence="3" id="KW-1185">Reference proteome</keyword>
<sequence length="294" mass="32065">MNQPSRSSQNHAWRDVFVYVHAAGRRLGFWTLVIVLKAGLVYHSQREERARFGAQSGIEPVLFFFRPFRSSLLRRGVSLTLLLVLGCGMIGLPLTAPQPEKVGRFPCESCPCGCSSADYCWDKCCCHSDLEKLQWAAENNVTPPAFLVARVDLTLGEIADRTSPEAPSTCVAGSCCGPDSPGPPPGFAAMMRQRSLTCQTATGQSADTSTCSQAKTGKASCCDDASDDKPVRWVRLQDAAKCHGIEMVWSLFSSVVVDFQAFQWNVSPPPLLFRLSLQDDQSDAMSLCPEPPVP</sequence>
<evidence type="ECO:0000313" key="2">
    <source>
        <dbReference type="EMBL" id="KLU07198.1"/>
    </source>
</evidence>
<dbReference type="EMBL" id="LECT01000007">
    <property type="protein sequence ID" value="KLU07198.1"/>
    <property type="molecule type" value="Genomic_DNA"/>
</dbReference>
<proteinExistence type="predicted"/>
<name>A0A0J1BL82_RHOIS</name>
<dbReference type="Proteomes" id="UP000036367">
    <property type="component" value="Unassembled WGS sequence"/>
</dbReference>
<gene>
    <name evidence="2" type="ORF">RISK_000999</name>
</gene>
<dbReference type="PATRIC" id="fig|595434.4.peg.957"/>
<feature type="transmembrane region" description="Helical" evidence="1">
    <location>
        <begin position="76"/>
        <end position="96"/>
    </location>
</feature>
<protein>
    <submittedName>
        <fullName evidence="2">Transmembrane protein</fullName>
    </submittedName>
</protein>
<evidence type="ECO:0000256" key="1">
    <source>
        <dbReference type="SAM" id="Phobius"/>
    </source>
</evidence>
<keyword evidence="1 2" id="KW-0812">Transmembrane</keyword>
<dbReference type="AlphaFoldDB" id="A0A0J1BL82"/>
<accession>A0A0J1BL82</accession>
<keyword evidence="1" id="KW-1133">Transmembrane helix</keyword>
<comment type="caution">
    <text evidence="2">The sequence shown here is derived from an EMBL/GenBank/DDBJ whole genome shotgun (WGS) entry which is preliminary data.</text>
</comment>
<evidence type="ECO:0000313" key="3">
    <source>
        <dbReference type="Proteomes" id="UP000036367"/>
    </source>
</evidence>
<reference evidence="2" key="1">
    <citation type="submission" date="2015-05" db="EMBL/GenBank/DDBJ databases">
        <title>Permanent draft genome of Rhodopirellula islandicus K833.</title>
        <authorList>
            <person name="Kizina J."/>
            <person name="Richter M."/>
            <person name="Glockner F.O."/>
            <person name="Harder J."/>
        </authorList>
    </citation>
    <scope>NUCLEOTIDE SEQUENCE [LARGE SCALE GENOMIC DNA]</scope>
    <source>
        <strain evidence="2">K833</strain>
    </source>
</reference>
<keyword evidence="1" id="KW-0472">Membrane</keyword>
<organism evidence="2 3">
    <name type="scientific">Rhodopirellula islandica</name>
    <dbReference type="NCBI Taxonomy" id="595434"/>
    <lineage>
        <taxon>Bacteria</taxon>
        <taxon>Pseudomonadati</taxon>
        <taxon>Planctomycetota</taxon>
        <taxon>Planctomycetia</taxon>
        <taxon>Pirellulales</taxon>
        <taxon>Pirellulaceae</taxon>
        <taxon>Rhodopirellula</taxon>
    </lineage>
</organism>